<name>A0ABR2WE87_9FUNG</name>
<organism evidence="2 3">
    <name type="scientific">Basidiobolus ranarum</name>
    <dbReference type="NCBI Taxonomy" id="34480"/>
    <lineage>
        <taxon>Eukaryota</taxon>
        <taxon>Fungi</taxon>
        <taxon>Fungi incertae sedis</taxon>
        <taxon>Zoopagomycota</taxon>
        <taxon>Entomophthoromycotina</taxon>
        <taxon>Basidiobolomycetes</taxon>
        <taxon>Basidiobolales</taxon>
        <taxon>Basidiobolaceae</taxon>
        <taxon>Basidiobolus</taxon>
    </lineage>
</organism>
<dbReference type="EMBL" id="JASJQH010002996">
    <property type="protein sequence ID" value="KAK9759822.1"/>
    <property type="molecule type" value="Genomic_DNA"/>
</dbReference>
<evidence type="ECO:0000256" key="1">
    <source>
        <dbReference type="SAM" id="MobiDB-lite"/>
    </source>
</evidence>
<dbReference type="Proteomes" id="UP001479436">
    <property type="component" value="Unassembled WGS sequence"/>
</dbReference>
<evidence type="ECO:0000313" key="3">
    <source>
        <dbReference type="Proteomes" id="UP001479436"/>
    </source>
</evidence>
<comment type="caution">
    <text evidence="2">The sequence shown here is derived from an EMBL/GenBank/DDBJ whole genome shotgun (WGS) entry which is preliminary data.</text>
</comment>
<gene>
    <name evidence="2" type="ORF">K7432_016772</name>
</gene>
<feature type="region of interest" description="Disordered" evidence="1">
    <location>
        <begin position="76"/>
        <end position="98"/>
    </location>
</feature>
<evidence type="ECO:0000313" key="2">
    <source>
        <dbReference type="EMBL" id="KAK9759822.1"/>
    </source>
</evidence>
<sequence length="121" mass="13538">MNCYQDEDELVTKGDSDEITIFNITANSDEVTKFISLGVVPTKEEPIPTNSTTVKDITKINPQVKSAIQVELTKTNTRINDTPEPDPHDHNPSPNVEILDQDYGTTWAYKVAKALLMNQFT</sequence>
<accession>A0ABR2WE87</accession>
<proteinExistence type="predicted"/>
<protein>
    <submittedName>
        <fullName evidence="2">Uncharacterized protein</fullName>
    </submittedName>
</protein>
<reference evidence="2 3" key="1">
    <citation type="submission" date="2023-04" db="EMBL/GenBank/DDBJ databases">
        <title>Genome of Basidiobolus ranarum AG-B5.</title>
        <authorList>
            <person name="Stajich J.E."/>
            <person name="Carter-House D."/>
            <person name="Gryganskyi A."/>
        </authorList>
    </citation>
    <scope>NUCLEOTIDE SEQUENCE [LARGE SCALE GENOMIC DNA]</scope>
    <source>
        <strain evidence="2 3">AG-B5</strain>
    </source>
</reference>
<keyword evidence="3" id="KW-1185">Reference proteome</keyword>